<protein>
    <submittedName>
        <fullName evidence="3">Uncharacterized protein (DUF305 family)</fullName>
    </submittedName>
</protein>
<evidence type="ECO:0000313" key="3">
    <source>
        <dbReference type="EMBL" id="NYD55827.1"/>
    </source>
</evidence>
<keyword evidence="4" id="KW-1185">Reference proteome</keyword>
<dbReference type="RefSeq" id="WP_179613797.1">
    <property type="nucleotide sequence ID" value="NZ_CP059163.1"/>
</dbReference>
<dbReference type="InterPro" id="IPR012347">
    <property type="entry name" value="Ferritin-like"/>
</dbReference>
<dbReference type="AlphaFoldDB" id="A0A7Y9EXL1"/>
<dbReference type="InterPro" id="IPR005183">
    <property type="entry name" value="DUF305_CopM-like"/>
</dbReference>
<sequence>MTATRASRPVRRVLGAVALTGLLLGAAACGGTDEEPDDTARTARDGSRFNDADVEFATQMIPHHAQAVEMVVLAEGRDVDPEMAALMTDIREAQVPEVQTMTEWLTTWGEPVPETGLDHANAGHDGGSHDMEDGEAMGEAMTGMMTSEEMQELREADDAEFEQLWLEMMTEHHEGAVEMAETEVAEGLHPDAVALAESVITSQSAEIEAMEGLLG</sequence>
<dbReference type="Proteomes" id="UP000516957">
    <property type="component" value="Unassembled WGS sequence"/>
</dbReference>
<feature type="signal peptide" evidence="1">
    <location>
        <begin position="1"/>
        <end position="28"/>
    </location>
</feature>
<dbReference type="Pfam" id="PF03713">
    <property type="entry name" value="DUF305"/>
    <property type="match status" value="1"/>
</dbReference>
<proteinExistence type="predicted"/>
<reference evidence="3 4" key="1">
    <citation type="submission" date="2020-07" db="EMBL/GenBank/DDBJ databases">
        <title>Sequencing the genomes of 1000 actinobacteria strains.</title>
        <authorList>
            <person name="Klenk H.-P."/>
        </authorList>
    </citation>
    <scope>NUCLEOTIDE SEQUENCE [LARGE SCALE GENOMIC DNA]</scope>
    <source>
        <strain evidence="3 4">DSM 18965</strain>
    </source>
</reference>
<evidence type="ECO:0000256" key="1">
    <source>
        <dbReference type="SAM" id="SignalP"/>
    </source>
</evidence>
<feature type="chain" id="PRO_5031102200" evidence="1">
    <location>
        <begin position="29"/>
        <end position="215"/>
    </location>
</feature>
<dbReference type="Gene3D" id="1.20.1260.10">
    <property type="match status" value="1"/>
</dbReference>
<feature type="domain" description="DUF305" evidence="2">
    <location>
        <begin position="53"/>
        <end position="214"/>
    </location>
</feature>
<gene>
    <name evidence="3" type="ORF">BKA08_000065</name>
</gene>
<dbReference type="PANTHER" id="PTHR36933">
    <property type="entry name" value="SLL0788 PROTEIN"/>
    <property type="match status" value="1"/>
</dbReference>
<organism evidence="3 4">
    <name type="scientific">Nocardioides marinisabuli</name>
    <dbReference type="NCBI Taxonomy" id="419476"/>
    <lineage>
        <taxon>Bacteria</taxon>
        <taxon>Bacillati</taxon>
        <taxon>Actinomycetota</taxon>
        <taxon>Actinomycetes</taxon>
        <taxon>Propionibacteriales</taxon>
        <taxon>Nocardioidaceae</taxon>
        <taxon>Nocardioides</taxon>
    </lineage>
</organism>
<dbReference type="PROSITE" id="PS51257">
    <property type="entry name" value="PROKAR_LIPOPROTEIN"/>
    <property type="match status" value="1"/>
</dbReference>
<accession>A0A7Y9EXL1</accession>
<evidence type="ECO:0000313" key="4">
    <source>
        <dbReference type="Proteomes" id="UP000516957"/>
    </source>
</evidence>
<dbReference type="PANTHER" id="PTHR36933:SF1">
    <property type="entry name" value="SLL0788 PROTEIN"/>
    <property type="match status" value="1"/>
</dbReference>
<keyword evidence="1" id="KW-0732">Signal</keyword>
<name>A0A7Y9EXL1_9ACTN</name>
<comment type="caution">
    <text evidence="3">The sequence shown here is derived from an EMBL/GenBank/DDBJ whole genome shotgun (WGS) entry which is preliminary data.</text>
</comment>
<evidence type="ECO:0000259" key="2">
    <source>
        <dbReference type="Pfam" id="PF03713"/>
    </source>
</evidence>
<dbReference type="EMBL" id="JACCBE010000001">
    <property type="protein sequence ID" value="NYD55827.1"/>
    <property type="molecule type" value="Genomic_DNA"/>
</dbReference>